<dbReference type="Pfam" id="PF13589">
    <property type="entry name" value="HATPase_c_3"/>
    <property type="match status" value="1"/>
</dbReference>
<organism evidence="3 4">
    <name type="scientific">Bacteroides ovatus (strain ATCC 8483 / DSM 1896 / JCM 5824 / BCRC 10623 / CCUG 4943 / NCTC 11153)</name>
    <dbReference type="NCBI Taxonomy" id="411476"/>
    <lineage>
        <taxon>Bacteria</taxon>
        <taxon>Pseudomonadati</taxon>
        <taxon>Bacteroidota</taxon>
        <taxon>Bacteroidia</taxon>
        <taxon>Bacteroidales</taxon>
        <taxon>Bacteroidaceae</taxon>
        <taxon>Bacteroides</taxon>
    </lineage>
</organism>
<accession>A0AAN3D994</accession>
<dbReference type="SUPFAM" id="SSF55874">
    <property type="entry name" value="ATPase domain of HSP90 chaperone/DNA topoisomerase II/histidine kinase"/>
    <property type="match status" value="2"/>
</dbReference>
<evidence type="ECO:0000259" key="2">
    <source>
        <dbReference type="PROSITE" id="PS50109"/>
    </source>
</evidence>
<feature type="coiled-coil region" evidence="1">
    <location>
        <begin position="491"/>
        <end position="628"/>
    </location>
</feature>
<keyword evidence="1" id="KW-0175">Coiled coil</keyword>
<keyword evidence="3" id="KW-0808">Transferase</keyword>
<evidence type="ECO:0000256" key="1">
    <source>
        <dbReference type="SAM" id="Coils"/>
    </source>
</evidence>
<comment type="caution">
    <text evidence="3">The sequence shown here is derived from an EMBL/GenBank/DDBJ whole genome shotgun (WGS) entry which is preliminary data.</text>
</comment>
<evidence type="ECO:0000313" key="3">
    <source>
        <dbReference type="EMBL" id="EDO12742.1"/>
    </source>
</evidence>
<proteinExistence type="predicted"/>
<keyword evidence="3" id="KW-0418">Kinase</keyword>
<protein>
    <submittedName>
        <fullName evidence="3">ATPase/histidine kinase/DNA gyrase B/HSP90 domain protein</fullName>
    </submittedName>
</protein>
<reference evidence="3 4" key="1">
    <citation type="submission" date="2007-03" db="EMBL/GenBank/DDBJ databases">
        <authorList>
            <person name="Fulton L."/>
            <person name="Clifton S."/>
            <person name="Fulton B."/>
            <person name="Xu J."/>
            <person name="Minx P."/>
            <person name="Pepin K.H."/>
            <person name="Johnson M."/>
            <person name="Thiruvilangam P."/>
            <person name="Bhonagiri V."/>
            <person name="Nash W.E."/>
            <person name="Mardis E.R."/>
            <person name="Wilson R.K."/>
        </authorList>
    </citation>
    <scope>NUCLEOTIDE SEQUENCE [LARGE SCALE GENOMIC DNA]</scope>
    <source>
        <strain evidence="4">ATCC 8483 / DSM 1896 / JCM 5824 / BCRC 10623 / CCUG 4943 / NCTC 11153</strain>
    </source>
</reference>
<dbReference type="GeneID" id="29451782"/>
<dbReference type="RefSeq" id="WP_004296174.1">
    <property type="nucleotide sequence ID" value="NZ_DS264554.1"/>
</dbReference>
<name>A0AAN3D994_BACO1</name>
<sequence>MNLHFITNVQLKNIIGKDLINNDNIAILELVKNAFDANAKRTDISFVNLKNNDDLSIEKYSSRTSRLIIRDNGVGMDINDIKNKWLNIAYSEKKKKSYQHNRMMAGAKGVGRFSCDRLGEFLNLYTKKEESSEFILLQLNWRQFEVDDEKKEIQDVVLEYEILSTTELEMRGIKPFKHGVVLEIIKLRSQWVYWEQPKWNTEKLVNLRTYLERLINPNQAFEKNDFGIYLNAPEFEEENKNAEEKAKFIGRIENSVFEKLNFKATSIECEVQDNGATTLTTLKDKGETIFWIKEKNEFSDFIKDAKCIIFYLNPYSKAFFTKQTGIRPVNYGSIYLFLNGFRIPPYGEEGDDWLGLEFRKQQGYARFLGTRDIVGRIEVLDRDDYFRIVSSREGLVENECYKKLTNGFFNKTLKRLEKYVVDGLAWDSIPKDLNISDIEKKIISGAISENDLQYREDEITKKRRTYSSIHSIIAAKATDVIELYVNEELILNKIQEEKINSEREFEQLLSDFESKKIDGDALNRILQKKALENEDLQRQIKELSKYSTVDATTKAIAELQYYKSIVEKQTATILELQKRLREIDEQHRSEVYNLQQHLSSAIDEKFKEAQKRKEAEEYADKIKIEKEKEVQIERLKVEFYKKQSTPETDALIHHVKNNNSKIKQEINNLMANLNMMPIEKTYKNKLLESLFVILRLSNKSLKATDLILESDLSEADIQKINLPSFISGYLSTIDTKLKVHYKTKIEYFMVFGSKLDLALIIDNFLDNSEAWKAKNIWFSCYLQNDNMILNIYDDGEGLSQEFSNNPNEIFQFRKTGKNNGTGFGLYLVQESLRKMNATIIVDSPVNKTGMNFKIIFK</sequence>
<dbReference type="InterPro" id="IPR036890">
    <property type="entry name" value="HATPase_C_sf"/>
</dbReference>
<dbReference type="EMBL" id="AAXF02000044">
    <property type="protein sequence ID" value="EDO12742.1"/>
    <property type="molecule type" value="Genomic_DNA"/>
</dbReference>
<evidence type="ECO:0000313" key="4">
    <source>
        <dbReference type="Proteomes" id="UP000005475"/>
    </source>
</evidence>
<dbReference type="Gene3D" id="3.30.565.10">
    <property type="entry name" value="Histidine kinase-like ATPase, C-terminal domain"/>
    <property type="match status" value="2"/>
</dbReference>
<dbReference type="InterPro" id="IPR003594">
    <property type="entry name" value="HATPase_dom"/>
</dbReference>
<feature type="domain" description="Histidine kinase" evidence="2">
    <location>
        <begin position="650"/>
        <end position="857"/>
    </location>
</feature>
<dbReference type="PROSITE" id="PS50109">
    <property type="entry name" value="HIS_KIN"/>
    <property type="match status" value="1"/>
</dbReference>
<dbReference type="AlphaFoldDB" id="A0AAN3D994"/>
<gene>
    <name evidence="3" type="ORF">BACOVA_01556</name>
</gene>
<dbReference type="Pfam" id="PF02518">
    <property type="entry name" value="HATPase_c"/>
    <property type="match status" value="1"/>
</dbReference>
<reference evidence="4" key="2">
    <citation type="submission" date="2007-04" db="EMBL/GenBank/DDBJ databases">
        <title>Draft genome sequence of Bacteroides ovatus (ATCC 8483).</title>
        <authorList>
            <person name="Sudarsanam P."/>
            <person name="Ley R."/>
            <person name="Guruge J."/>
            <person name="Turnbaugh P.J."/>
            <person name="Mahowald M."/>
            <person name="Liep D."/>
            <person name="Gordon J."/>
        </authorList>
    </citation>
    <scope>NUCLEOTIDE SEQUENCE [LARGE SCALE GENOMIC DNA]</scope>
    <source>
        <strain evidence="4">ATCC 8483 / DSM 1896 / JCM 5824 / BCRC 10623 / CCUG 4943 / NCTC 11153</strain>
    </source>
</reference>
<dbReference type="Proteomes" id="UP000005475">
    <property type="component" value="Unassembled WGS sequence"/>
</dbReference>
<dbReference type="GO" id="GO:0016301">
    <property type="term" value="F:kinase activity"/>
    <property type="evidence" value="ECO:0007669"/>
    <property type="project" value="UniProtKB-KW"/>
</dbReference>
<dbReference type="InterPro" id="IPR005467">
    <property type="entry name" value="His_kinase_dom"/>
</dbReference>